<evidence type="ECO:0000256" key="3">
    <source>
        <dbReference type="ARBA" id="ARBA00007931"/>
    </source>
</evidence>
<feature type="transmembrane region" description="Helical" evidence="11">
    <location>
        <begin position="285"/>
        <end position="305"/>
    </location>
</feature>
<dbReference type="GO" id="GO:0046872">
    <property type="term" value="F:metal ion binding"/>
    <property type="evidence" value="ECO:0007669"/>
    <property type="project" value="UniProtKB-KW"/>
</dbReference>
<keyword evidence="8 11" id="KW-1133">Transmembrane helix</keyword>
<dbReference type="GO" id="GO:0016020">
    <property type="term" value="C:membrane"/>
    <property type="evidence" value="ECO:0007669"/>
    <property type="project" value="UniProtKB-SubCell"/>
</dbReference>
<comment type="cofactor">
    <cofactor evidence="1 11">
        <name>Zn(2+)</name>
        <dbReference type="ChEBI" id="CHEBI:29105"/>
    </cofactor>
</comment>
<proteinExistence type="inferred from homology"/>
<dbReference type="EC" id="3.4.24.-" evidence="11"/>
<comment type="similarity">
    <text evidence="3 11">Belongs to the peptidase M50B family.</text>
</comment>
<evidence type="ECO:0000313" key="13">
    <source>
        <dbReference type="EMBL" id="PIW13758.1"/>
    </source>
</evidence>
<dbReference type="InterPro" id="IPR041489">
    <property type="entry name" value="PDZ_6"/>
</dbReference>
<feature type="transmembrane region" description="Helical" evidence="11">
    <location>
        <begin position="6"/>
        <end position="24"/>
    </location>
</feature>
<reference evidence="13 14" key="1">
    <citation type="submission" date="2017-09" db="EMBL/GenBank/DDBJ databases">
        <title>Depth-based differentiation of microbial function through sediment-hosted aquifers and enrichment of novel symbionts in the deep terrestrial subsurface.</title>
        <authorList>
            <person name="Probst A.J."/>
            <person name="Ladd B."/>
            <person name="Jarett J.K."/>
            <person name="Geller-Mcgrath D.E."/>
            <person name="Sieber C.M."/>
            <person name="Emerson J.B."/>
            <person name="Anantharaman K."/>
            <person name="Thomas B.C."/>
            <person name="Malmstrom R."/>
            <person name="Stieglmeier M."/>
            <person name="Klingl A."/>
            <person name="Woyke T."/>
            <person name="Ryan C.M."/>
            <person name="Banfield J.F."/>
        </authorList>
    </citation>
    <scope>NUCLEOTIDE SEQUENCE [LARGE SCALE GENOMIC DNA]</scope>
    <source>
        <strain evidence="13">CG17_big_fil_post_rev_8_21_14_2_50_48_46</strain>
    </source>
</reference>
<evidence type="ECO:0000256" key="6">
    <source>
        <dbReference type="ARBA" id="ARBA00022801"/>
    </source>
</evidence>
<protein>
    <recommendedName>
        <fullName evidence="11">Zinc metalloprotease</fullName>
        <ecNumber evidence="11">3.4.24.-</ecNumber>
    </recommendedName>
</protein>
<dbReference type="Pfam" id="PF02163">
    <property type="entry name" value="Peptidase_M50"/>
    <property type="match status" value="1"/>
</dbReference>
<evidence type="ECO:0000259" key="12">
    <source>
        <dbReference type="PROSITE" id="PS50106"/>
    </source>
</evidence>
<keyword evidence="11" id="KW-0479">Metal-binding</keyword>
<feature type="domain" description="PDZ" evidence="12">
    <location>
        <begin position="128"/>
        <end position="203"/>
    </location>
</feature>
<dbReference type="GO" id="GO:0006508">
    <property type="term" value="P:proteolysis"/>
    <property type="evidence" value="ECO:0007669"/>
    <property type="project" value="UniProtKB-KW"/>
</dbReference>
<dbReference type="InterPro" id="IPR008915">
    <property type="entry name" value="Peptidase_M50"/>
</dbReference>
<dbReference type="Gene3D" id="2.30.42.10">
    <property type="match status" value="1"/>
</dbReference>
<dbReference type="CDD" id="cd23081">
    <property type="entry name" value="cpPDZ_EcRseP-like"/>
    <property type="match status" value="1"/>
</dbReference>
<name>A0A2M7FWX2_9BACT</name>
<keyword evidence="9 11" id="KW-0482">Metalloprotease</keyword>
<dbReference type="InterPro" id="IPR036034">
    <property type="entry name" value="PDZ_sf"/>
</dbReference>
<comment type="caution">
    <text evidence="13">The sequence shown here is derived from an EMBL/GenBank/DDBJ whole genome shotgun (WGS) entry which is preliminary data.</text>
</comment>
<evidence type="ECO:0000313" key="14">
    <source>
        <dbReference type="Proteomes" id="UP000231019"/>
    </source>
</evidence>
<dbReference type="GO" id="GO:0004222">
    <property type="term" value="F:metalloendopeptidase activity"/>
    <property type="evidence" value="ECO:0007669"/>
    <property type="project" value="InterPro"/>
</dbReference>
<dbReference type="InterPro" id="IPR001478">
    <property type="entry name" value="PDZ"/>
</dbReference>
<evidence type="ECO:0000256" key="10">
    <source>
        <dbReference type="ARBA" id="ARBA00023136"/>
    </source>
</evidence>
<organism evidence="13 14">
    <name type="scientific">bacterium (Candidatus Blackallbacteria) CG17_big_fil_post_rev_8_21_14_2_50_48_46</name>
    <dbReference type="NCBI Taxonomy" id="2014261"/>
    <lineage>
        <taxon>Bacteria</taxon>
        <taxon>Candidatus Blackallbacteria</taxon>
    </lineage>
</organism>
<sequence>MRLNLPHIILVIFVLALLIAFHEFGHFICAKSLGVPVKIFSIGFPLGSRPLLHFRWGETDVQLNPLPLGGFCAFMDDENHEKDENSEEQDSFAPGDKRFLKNRAIWERAIIISGGVVANMIVAYAILLGLVVGTGVPDFSASGGVFVGNVRADAPAFKAGIKSGDQIKAIDGKAILSVAAMQAAVKAGKEKPLKITVQRVNETLELTATPASNGTIGVEIQDVAKKRPVSGVGEALGQSWKDLLSMSAMLLAALWKLISGALPLNQVGGLVEVVHMGSKVSQTGFTQLMYFAALISIELAILNILPVPALDGGHLFLLSIEAIRGKPLTRAFEEKLHYAGFFVLMALGVLLIFKDVWGLTLGKG</sequence>
<evidence type="ECO:0000256" key="7">
    <source>
        <dbReference type="ARBA" id="ARBA00022833"/>
    </source>
</evidence>
<evidence type="ECO:0000256" key="11">
    <source>
        <dbReference type="RuleBase" id="RU362031"/>
    </source>
</evidence>
<keyword evidence="10 11" id="KW-0472">Membrane</keyword>
<feature type="transmembrane region" description="Helical" evidence="11">
    <location>
        <begin position="109"/>
        <end position="132"/>
    </location>
</feature>
<evidence type="ECO:0000256" key="8">
    <source>
        <dbReference type="ARBA" id="ARBA00022989"/>
    </source>
</evidence>
<evidence type="ECO:0000256" key="4">
    <source>
        <dbReference type="ARBA" id="ARBA00022670"/>
    </source>
</evidence>
<gene>
    <name evidence="13" type="primary">rseP</name>
    <name evidence="13" type="ORF">COW36_24125</name>
</gene>
<keyword evidence="4 13" id="KW-0645">Protease</keyword>
<dbReference type="InterPro" id="IPR004387">
    <property type="entry name" value="Pept_M50_Zn"/>
</dbReference>
<dbReference type="Proteomes" id="UP000231019">
    <property type="component" value="Unassembled WGS sequence"/>
</dbReference>
<evidence type="ECO:0000256" key="2">
    <source>
        <dbReference type="ARBA" id="ARBA00004141"/>
    </source>
</evidence>
<accession>A0A2M7FWX2</accession>
<keyword evidence="7 11" id="KW-0862">Zinc</keyword>
<dbReference type="EMBL" id="PFFQ01000066">
    <property type="protein sequence ID" value="PIW13758.1"/>
    <property type="molecule type" value="Genomic_DNA"/>
</dbReference>
<dbReference type="SMART" id="SM00228">
    <property type="entry name" value="PDZ"/>
    <property type="match status" value="1"/>
</dbReference>
<dbReference type="PANTHER" id="PTHR42837">
    <property type="entry name" value="REGULATOR OF SIGMA-E PROTEASE RSEP"/>
    <property type="match status" value="1"/>
</dbReference>
<keyword evidence="5 11" id="KW-0812">Transmembrane</keyword>
<dbReference type="AlphaFoldDB" id="A0A2M7FWX2"/>
<dbReference type="NCBIfam" id="TIGR00054">
    <property type="entry name" value="RIP metalloprotease RseP"/>
    <property type="match status" value="1"/>
</dbReference>
<dbReference type="PANTHER" id="PTHR42837:SF2">
    <property type="entry name" value="MEMBRANE METALLOPROTEASE ARASP2, CHLOROPLASTIC-RELATED"/>
    <property type="match status" value="1"/>
</dbReference>
<evidence type="ECO:0000256" key="9">
    <source>
        <dbReference type="ARBA" id="ARBA00023049"/>
    </source>
</evidence>
<dbReference type="CDD" id="cd06163">
    <property type="entry name" value="S2P-M50_PDZ_RseP-like"/>
    <property type="match status" value="1"/>
</dbReference>
<keyword evidence="6 11" id="KW-0378">Hydrolase</keyword>
<dbReference type="PROSITE" id="PS50106">
    <property type="entry name" value="PDZ"/>
    <property type="match status" value="1"/>
</dbReference>
<evidence type="ECO:0000256" key="5">
    <source>
        <dbReference type="ARBA" id="ARBA00022692"/>
    </source>
</evidence>
<dbReference type="SUPFAM" id="SSF50156">
    <property type="entry name" value="PDZ domain-like"/>
    <property type="match status" value="1"/>
</dbReference>
<evidence type="ECO:0000256" key="1">
    <source>
        <dbReference type="ARBA" id="ARBA00001947"/>
    </source>
</evidence>
<feature type="transmembrane region" description="Helical" evidence="11">
    <location>
        <begin position="336"/>
        <end position="353"/>
    </location>
</feature>
<comment type="subcellular location">
    <subcellularLocation>
        <location evidence="2">Membrane</location>
        <topology evidence="2">Multi-pass membrane protein</topology>
    </subcellularLocation>
</comment>
<dbReference type="Pfam" id="PF17820">
    <property type="entry name" value="PDZ_6"/>
    <property type="match status" value="1"/>
</dbReference>